<dbReference type="InterPro" id="IPR029026">
    <property type="entry name" value="tRNA_m1G_MTases_N"/>
</dbReference>
<keyword evidence="3" id="KW-0812">Transmembrane</keyword>
<dbReference type="InterPro" id="IPR001537">
    <property type="entry name" value="SpoU_MeTrfase"/>
</dbReference>
<protein>
    <submittedName>
        <fullName evidence="5">tRNA/rRNA methyltransferase</fullName>
    </submittedName>
</protein>
<proteinExistence type="predicted"/>
<keyword evidence="1 5" id="KW-0489">Methyltransferase</keyword>
<reference evidence="5 6" key="1">
    <citation type="journal article" date="2015" name="Nature">
        <title>rRNA introns, odd ribosomes, and small enigmatic genomes across a large radiation of phyla.</title>
        <authorList>
            <person name="Brown C.T."/>
            <person name="Hug L.A."/>
            <person name="Thomas B.C."/>
            <person name="Sharon I."/>
            <person name="Castelle C.J."/>
            <person name="Singh A."/>
            <person name="Wilkins M.J."/>
            <person name="Williams K.H."/>
            <person name="Banfield J.F."/>
        </authorList>
    </citation>
    <scope>NUCLEOTIDE SEQUENCE [LARGE SCALE GENOMIC DNA]</scope>
</reference>
<evidence type="ECO:0000313" key="5">
    <source>
        <dbReference type="EMBL" id="KKR79292.1"/>
    </source>
</evidence>
<evidence type="ECO:0000256" key="1">
    <source>
        <dbReference type="ARBA" id="ARBA00022603"/>
    </source>
</evidence>
<dbReference type="SUPFAM" id="SSF75217">
    <property type="entry name" value="alpha/beta knot"/>
    <property type="match status" value="1"/>
</dbReference>
<dbReference type="AlphaFoldDB" id="A0A0G0WV63"/>
<keyword evidence="3" id="KW-0472">Membrane</keyword>
<keyword evidence="3" id="KW-1133">Transmembrane helix</keyword>
<feature type="transmembrane region" description="Helical" evidence="3">
    <location>
        <begin position="157"/>
        <end position="180"/>
    </location>
</feature>
<evidence type="ECO:0000256" key="2">
    <source>
        <dbReference type="ARBA" id="ARBA00022679"/>
    </source>
</evidence>
<gene>
    <name evidence="5" type="ORF">UU24_C0012G0002</name>
</gene>
<evidence type="ECO:0000256" key="3">
    <source>
        <dbReference type="SAM" id="Phobius"/>
    </source>
</evidence>
<evidence type="ECO:0000313" key="6">
    <source>
        <dbReference type="Proteomes" id="UP000034749"/>
    </source>
</evidence>
<dbReference type="GO" id="GO:0008173">
    <property type="term" value="F:RNA methyltransferase activity"/>
    <property type="evidence" value="ECO:0007669"/>
    <property type="project" value="InterPro"/>
</dbReference>
<sequence length="201" mass="22418">MKKQKQKQKQENILIIHDVRSVVNVGAMFRTADAAGVSKIYLTGYTPAPIDRFGKKRSDFAKSALGAEDFVIWESKKSLPALISKLRREGFQIIAIEQDKRSIDYRKLKQINKEKNFENKNAFIAGPEVTGIPKSILDKCDVIAEIPMLGKKESLNVSVATGIVLFSALYFCYLIIYYPICFSSAYGGRGSSVGALIWLIS</sequence>
<dbReference type="EMBL" id="LBZW01000012">
    <property type="protein sequence ID" value="KKR79292.1"/>
    <property type="molecule type" value="Genomic_DNA"/>
</dbReference>
<dbReference type="Pfam" id="PF00588">
    <property type="entry name" value="SpoU_methylase"/>
    <property type="match status" value="1"/>
</dbReference>
<dbReference type="PANTHER" id="PTHR46429:SF1">
    <property type="entry name" value="23S RRNA (GUANOSINE-2'-O-)-METHYLTRANSFERASE RLMB"/>
    <property type="match status" value="1"/>
</dbReference>
<dbReference type="PANTHER" id="PTHR46429">
    <property type="entry name" value="23S RRNA (GUANOSINE-2'-O-)-METHYLTRANSFERASE RLMB"/>
    <property type="match status" value="1"/>
</dbReference>
<dbReference type="PATRIC" id="fig|1618734.3.peg.368"/>
<dbReference type="Proteomes" id="UP000034749">
    <property type="component" value="Unassembled WGS sequence"/>
</dbReference>
<evidence type="ECO:0000259" key="4">
    <source>
        <dbReference type="Pfam" id="PF00588"/>
    </source>
</evidence>
<dbReference type="GO" id="GO:0032259">
    <property type="term" value="P:methylation"/>
    <property type="evidence" value="ECO:0007669"/>
    <property type="project" value="UniProtKB-KW"/>
</dbReference>
<dbReference type="Gene3D" id="3.40.1280.10">
    <property type="match status" value="1"/>
</dbReference>
<dbReference type="GO" id="GO:0006396">
    <property type="term" value="P:RNA processing"/>
    <property type="evidence" value="ECO:0007669"/>
    <property type="project" value="InterPro"/>
</dbReference>
<dbReference type="GO" id="GO:0003723">
    <property type="term" value="F:RNA binding"/>
    <property type="evidence" value="ECO:0007669"/>
    <property type="project" value="InterPro"/>
</dbReference>
<dbReference type="InterPro" id="IPR004441">
    <property type="entry name" value="rRNA_MeTrfase_TrmH"/>
</dbReference>
<feature type="domain" description="tRNA/rRNA methyltransferase SpoU type" evidence="4">
    <location>
        <begin position="13"/>
        <end position="166"/>
    </location>
</feature>
<comment type="caution">
    <text evidence="5">The sequence shown here is derived from an EMBL/GenBank/DDBJ whole genome shotgun (WGS) entry which is preliminary data.</text>
</comment>
<organism evidence="5 6">
    <name type="scientific">Candidatus Nomurabacteria bacterium GW2011_GWA2_40_9</name>
    <dbReference type="NCBI Taxonomy" id="1618734"/>
    <lineage>
        <taxon>Bacteria</taxon>
        <taxon>Candidatus Nomuraibacteriota</taxon>
    </lineage>
</organism>
<name>A0A0G0WV63_9BACT</name>
<dbReference type="InterPro" id="IPR029028">
    <property type="entry name" value="Alpha/beta_knot_MTases"/>
</dbReference>
<accession>A0A0G0WV63</accession>
<keyword evidence="2 5" id="KW-0808">Transferase</keyword>
<dbReference type="GO" id="GO:0005829">
    <property type="term" value="C:cytosol"/>
    <property type="evidence" value="ECO:0007669"/>
    <property type="project" value="TreeGrafter"/>
</dbReference>